<feature type="compositionally biased region" description="Low complexity" evidence="1">
    <location>
        <begin position="39"/>
        <end position="52"/>
    </location>
</feature>
<dbReference type="EMBL" id="AZIL01001421">
    <property type="protein sequence ID" value="EWM23861.1"/>
    <property type="molecule type" value="Genomic_DNA"/>
</dbReference>
<feature type="region of interest" description="Disordered" evidence="1">
    <location>
        <begin position="232"/>
        <end position="258"/>
    </location>
</feature>
<dbReference type="Proteomes" id="UP000019335">
    <property type="component" value="Chromosome 15"/>
</dbReference>
<feature type="compositionally biased region" description="Polar residues" evidence="1">
    <location>
        <begin position="25"/>
        <end position="38"/>
    </location>
</feature>
<feature type="non-terminal residue" evidence="3">
    <location>
        <position position="374"/>
    </location>
</feature>
<protein>
    <submittedName>
        <fullName evidence="3">Protein phosphatase 1e</fullName>
    </submittedName>
</protein>
<comment type="caution">
    <text evidence="3">The sequence shown here is derived from an EMBL/GenBank/DDBJ whole genome shotgun (WGS) entry which is preliminary data.</text>
</comment>
<evidence type="ECO:0000313" key="3">
    <source>
        <dbReference type="EMBL" id="EWM23861.1"/>
    </source>
</evidence>
<evidence type="ECO:0000313" key="4">
    <source>
        <dbReference type="Proteomes" id="UP000019335"/>
    </source>
</evidence>
<organism evidence="3 4">
    <name type="scientific">Nannochloropsis gaditana</name>
    <dbReference type="NCBI Taxonomy" id="72520"/>
    <lineage>
        <taxon>Eukaryota</taxon>
        <taxon>Sar</taxon>
        <taxon>Stramenopiles</taxon>
        <taxon>Ochrophyta</taxon>
        <taxon>Eustigmatophyceae</taxon>
        <taxon>Eustigmatales</taxon>
        <taxon>Monodopsidaceae</taxon>
        <taxon>Nannochloropsis</taxon>
    </lineage>
</organism>
<dbReference type="InterPro" id="IPR001849">
    <property type="entry name" value="PH_domain"/>
</dbReference>
<accession>W7TTF0</accession>
<dbReference type="Gene3D" id="2.30.29.30">
    <property type="entry name" value="Pleckstrin-homology domain (PH domain)/Phosphotyrosine-binding domain (PTB)"/>
    <property type="match status" value="1"/>
</dbReference>
<proteinExistence type="predicted"/>
<dbReference type="AlphaFoldDB" id="W7TTF0"/>
<reference evidence="3 4" key="1">
    <citation type="journal article" date="2014" name="Mol. Plant">
        <title>Chromosome Scale Genome Assembly and Transcriptome Profiling of Nannochloropsis gaditana in Nitrogen Depletion.</title>
        <authorList>
            <person name="Corteggiani Carpinelli E."/>
            <person name="Telatin A."/>
            <person name="Vitulo N."/>
            <person name="Forcato C."/>
            <person name="D'Angelo M."/>
            <person name="Schiavon R."/>
            <person name="Vezzi A."/>
            <person name="Giacometti G.M."/>
            <person name="Morosinotto T."/>
            <person name="Valle G."/>
        </authorList>
    </citation>
    <scope>NUCLEOTIDE SEQUENCE [LARGE SCALE GENOMIC DNA]</scope>
    <source>
        <strain evidence="3 4">B-31</strain>
    </source>
</reference>
<feature type="domain" description="PH" evidence="2">
    <location>
        <begin position="85"/>
        <end position="218"/>
    </location>
</feature>
<evidence type="ECO:0000256" key="1">
    <source>
        <dbReference type="SAM" id="MobiDB-lite"/>
    </source>
</evidence>
<feature type="region of interest" description="Disordered" evidence="1">
    <location>
        <begin position="142"/>
        <end position="162"/>
    </location>
</feature>
<dbReference type="InterPro" id="IPR011993">
    <property type="entry name" value="PH-like_dom_sf"/>
</dbReference>
<dbReference type="SMART" id="SM00233">
    <property type="entry name" value="PH"/>
    <property type="match status" value="1"/>
</dbReference>
<sequence length="374" mass="40131">MSHRPYKSIGGVLDLGEDAGRRSSMGPSRSIATPSQPLTTSGSSTMSTSSSSPPTPVDDVAAKVFSTSYCPSLARYHSQTLTMRAVNNEGSLDVLREEAGEMVWETRYCILNEGVLRVYATEQDGTGKKERRLQGEEAMGSLWGGRGERAVEQEEEEREGEGGLLTVIPLDMVASVRSAAYSGRAAFQITTPERTWVFSAASMHTMQEWLFAFHRSLAVIVARLVEEEKRKQQQQQQQLFRARRGGGPGGGRDRGRTPLVLGRAHHECDQERGRGHHGHGCCTQEHGHGNSGQHGGAAAATVGGGWARAWSVPVRYPEVPAGVGRRGRGGGREARLGRADRDGGGCFILVGGRAEGPGGYPEVGARGREGVPEA</sequence>
<dbReference type="PROSITE" id="PS50003">
    <property type="entry name" value="PH_DOMAIN"/>
    <property type="match status" value="1"/>
</dbReference>
<dbReference type="SUPFAM" id="SSF50729">
    <property type="entry name" value="PH domain-like"/>
    <property type="match status" value="1"/>
</dbReference>
<name>W7TTF0_9STRA</name>
<evidence type="ECO:0000259" key="2">
    <source>
        <dbReference type="PROSITE" id="PS50003"/>
    </source>
</evidence>
<keyword evidence="4" id="KW-1185">Reference proteome</keyword>
<gene>
    <name evidence="3" type="ORF">Naga_100202g12</name>
</gene>
<feature type="region of interest" description="Disordered" evidence="1">
    <location>
        <begin position="1"/>
        <end position="56"/>
    </location>
</feature>